<evidence type="ECO:0000256" key="1">
    <source>
        <dbReference type="SAM" id="Phobius"/>
    </source>
</evidence>
<keyword evidence="1" id="KW-0812">Transmembrane</keyword>
<dbReference type="EMBL" id="CM002869">
    <property type="protein sequence ID" value="KFK43882.1"/>
    <property type="molecule type" value="Genomic_DNA"/>
</dbReference>
<dbReference type="Proteomes" id="UP000029120">
    <property type="component" value="Chromosome 1"/>
</dbReference>
<proteinExistence type="predicted"/>
<dbReference type="Gramene" id="KFK43882">
    <property type="protein sequence ID" value="KFK43882"/>
    <property type="gene ID" value="AALP_AA1G186100"/>
</dbReference>
<keyword evidence="1" id="KW-1133">Transmembrane helix</keyword>
<keyword evidence="3" id="KW-1185">Reference proteome</keyword>
<dbReference type="AlphaFoldDB" id="A0A087HP30"/>
<evidence type="ECO:0000313" key="3">
    <source>
        <dbReference type="Proteomes" id="UP000029120"/>
    </source>
</evidence>
<reference evidence="3" key="1">
    <citation type="journal article" date="2015" name="Nat. Plants">
        <title>Genome expansion of Arabis alpina linked with retrotransposition and reduced symmetric DNA methylation.</title>
        <authorList>
            <person name="Willing E.M."/>
            <person name="Rawat V."/>
            <person name="Mandakova T."/>
            <person name="Maumus F."/>
            <person name="James G.V."/>
            <person name="Nordstroem K.J."/>
            <person name="Becker C."/>
            <person name="Warthmann N."/>
            <person name="Chica C."/>
            <person name="Szarzynska B."/>
            <person name="Zytnicki M."/>
            <person name="Albani M.C."/>
            <person name="Kiefer C."/>
            <person name="Bergonzi S."/>
            <person name="Castaings L."/>
            <person name="Mateos J.L."/>
            <person name="Berns M.C."/>
            <person name="Bujdoso N."/>
            <person name="Piofczyk T."/>
            <person name="de Lorenzo L."/>
            <person name="Barrero-Sicilia C."/>
            <person name="Mateos I."/>
            <person name="Piednoel M."/>
            <person name="Hagmann J."/>
            <person name="Chen-Min-Tao R."/>
            <person name="Iglesias-Fernandez R."/>
            <person name="Schuster S.C."/>
            <person name="Alonso-Blanco C."/>
            <person name="Roudier F."/>
            <person name="Carbonero P."/>
            <person name="Paz-Ares J."/>
            <person name="Davis S.J."/>
            <person name="Pecinka A."/>
            <person name="Quesneville H."/>
            <person name="Colot V."/>
            <person name="Lysak M.A."/>
            <person name="Weigel D."/>
            <person name="Coupland G."/>
            <person name="Schneeberger K."/>
        </authorList>
    </citation>
    <scope>NUCLEOTIDE SEQUENCE [LARGE SCALE GENOMIC DNA]</scope>
    <source>
        <strain evidence="3">cv. Pajares</strain>
    </source>
</reference>
<sequence length="48" mass="5483">MGHRDFGNYQGDQNQSRWGVMSTVCFSSLEILCNITLAIVDFLSKMIR</sequence>
<organism evidence="2 3">
    <name type="scientific">Arabis alpina</name>
    <name type="common">Alpine rock-cress</name>
    <dbReference type="NCBI Taxonomy" id="50452"/>
    <lineage>
        <taxon>Eukaryota</taxon>
        <taxon>Viridiplantae</taxon>
        <taxon>Streptophyta</taxon>
        <taxon>Embryophyta</taxon>
        <taxon>Tracheophyta</taxon>
        <taxon>Spermatophyta</taxon>
        <taxon>Magnoliopsida</taxon>
        <taxon>eudicotyledons</taxon>
        <taxon>Gunneridae</taxon>
        <taxon>Pentapetalae</taxon>
        <taxon>rosids</taxon>
        <taxon>malvids</taxon>
        <taxon>Brassicales</taxon>
        <taxon>Brassicaceae</taxon>
        <taxon>Arabideae</taxon>
        <taxon>Arabis</taxon>
    </lineage>
</organism>
<feature type="transmembrane region" description="Helical" evidence="1">
    <location>
        <begin position="20"/>
        <end position="43"/>
    </location>
</feature>
<keyword evidence="1" id="KW-0472">Membrane</keyword>
<accession>A0A087HP30</accession>
<evidence type="ECO:0000313" key="2">
    <source>
        <dbReference type="EMBL" id="KFK43882.1"/>
    </source>
</evidence>
<name>A0A087HP30_ARAAL</name>
<gene>
    <name evidence="2" type="ordered locus">AALP_Aa1g186100</name>
</gene>
<protein>
    <submittedName>
        <fullName evidence="2">Uncharacterized protein</fullName>
    </submittedName>
</protein>